<dbReference type="Pfam" id="PF02597">
    <property type="entry name" value="ThiS"/>
    <property type="match status" value="1"/>
</dbReference>
<comment type="caution">
    <text evidence="1">The sequence shown here is derived from an EMBL/GenBank/DDBJ whole genome shotgun (WGS) entry which is preliminary data.</text>
</comment>
<evidence type="ECO:0000313" key="2">
    <source>
        <dbReference type="Proteomes" id="UP001180845"/>
    </source>
</evidence>
<dbReference type="SUPFAM" id="SSF54285">
    <property type="entry name" value="MoaD/ThiS"/>
    <property type="match status" value="1"/>
</dbReference>
<gene>
    <name evidence="1" type="ORF">JOF55_001704</name>
</gene>
<dbReference type="InterPro" id="IPR016155">
    <property type="entry name" value="Mopterin_synth/thiamin_S_b"/>
</dbReference>
<evidence type="ECO:0000313" key="1">
    <source>
        <dbReference type="EMBL" id="MDR7301523.1"/>
    </source>
</evidence>
<dbReference type="InterPro" id="IPR012675">
    <property type="entry name" value="Beta-grasp_dom_sf"/>
</dbReference>
<keyword evidence="2" id="KW-1185">Reference proteome</keyword>
<accession>A0AAE3ZD83</accession>
<dbReference type="InterPro" id="IPR003749">
    <property type="entry name" value="ThiS/MoaD-like"/>
</dbReference>
<organism evidence="1 2">
    <name type="scientific">Haloactinomyces albus</name>
    <dbReference type="NCBI Taxonomy" id="1352928"/>
    <lineage>
        <taxon>Bacteria</taxon>
        <taxon>Bacillati</taxon>
        <taxon>Actinomycetota</taxon>
        <taxon>Actinomycetes</taxon>
        <taxon>Actinopolysporales</taxon>
        <taxon>Actinopolysporaceae</taxon>
        <taxon>Haloactinomyces</taxon>
    </lineage>
</organism>
<dbReference type="Gene3D" id="3.10.20.30">
    <property type="match status" value="1"/>
</dbReference>
<dbReference type="AlphaFoldDB" id="A0AAE3ZD83"/>
<proteinExistence type="predicted"/>
<dbReference type="Proteomes" id="UP001180845">
    <property type="component" value="Unassembled WGS sequence"/>
</dbReference>
<protein>
    <submittedName>
        <fullName evidence="1">Molybdopterin converting factor small subunit</fullName>
    </submittedName>
</protein>
<dbReference type="EMBL" id="JAVDXW010000001">
    <property type="protein sequence ID" value="MDR7301523.1"/>
    <property type="molecule type" value="Genomic_DNA"/>
</dbReference>
<name>A0AAE3ZD83_9ACTN</name>
<dbReference type="RefSeq" id="WP_374727246.1">
    <property type="nucleotide sequence ID" value="NZ_JAVDXW010000001.1"/>
</dbReference>
<reference evidence="1" key="1">
    <citation type="submission" date="2023-07" db="EMBL/GenBank/DDBJ databases">
        <title>Sequencing the genomes of 1000 actinobacteria strains.</title>
        <authorList>
            <person name="Klenk H.-P."/>
        </authorList>
    </citation>
    <scope>NUCLEOTIDE SEQUENCE</scope>
    <source>
        <strain evidence="1">DSM 45977</strain>
    </source>
</reference>
<sequence length="68" mass="6850">MTRQEATAGTTAVSVADVLDAVLALHGDALARVIAASGFLLDGIAVRDRSTEVTEGAQLDVLPPFAGG</sequence>